<evidence type="ECO:0000313" key="2">
    <source>
        <dbReference type="Proteomes" id="UP000619457"/>
    </source>
</evidence>
<dbReference type="SUPFAM" id="SSF52788">
    <property type="entry name" value="Phosphotyrosine protein phosphatases I"/>
    <property type="match status" value="1"/>
</dbReference>
<dbReference type="AlphaFoldDB" id="A0A918PIT4"/>
<dbReference type="RefSeq" id="WP_229802390.1">
    <property type="nucleotide sequence ID" value="NZ_BMWX01000001.1"/>
</dbReference>
<protein>
    <submittedName>
        <fullName evidence="1">Arsenate reductase</fullName>
    </submittedName>
</protein>
<proteinExistence type="predicted"/>
<dbReference type="PANTHER" id="PTHR43428:SF1">
    <property type="entry name" value="ARSENATE REDUCTASE"/>
    <property type="match status" value="1"/>
</dbReference>
<keyword evidence="2" id="KW-1185">Reference proteome</keyword>
<comment type="caution">
    <text evidence="1">The sequence shown here is derived from an EMBL/GenBank/DDBJ whole genome shotgun (WGS) entry which is preliminary data.</text>
</comment>
<accession>A0A918PIT4</accession>
<dbReference type="Proteomes" id="UP000619457">
    <property type="component" value="Unassembled WGS sequence"/>
</dbReference>
<name>A0A918PIT4_9BACT</name>
<gene>
    <name evidence="1" type="primary">arsC</name>
    <name evidence="1" type="ORF">GCM10007049_00290</name>
</gene>
<dbReference type="Gene3D" id="3.40.50.2300">
    <property type="match status" value="1"/>
</dbReference>
<dbReference type="PANTHER" id="PTHR43428">
    <property type="entry name" value="ARSENATE REDUCTASE"/>
    <property type="match status" value="1"/>
</dbReference>
<evidence type="ECO:0000313" key="1">
    <source>
        <dbReference type="EMBL" id="GGZ12542.1"/>
    </source>
</evidence>
<dbReference type="InterPro" id="IPR036196">
    <property type="entry name" value="Ptyr_pPase_sf"/>
</dbReference>
<organism evidence="1 2">
    <name type="scientific">Echinicola pacifica</name>
    <dbReference type="NCBI Taxonomy" id="346377"/>
    <lineage>
        <taxon>Bacteria</taxon>
        <taxon>Pseudomonadati</taxon>
        <taxon>Bacteroidota</taxon>
        <taxon>Cytophagia</taxon>
        <taxon>Cytophagales</taxon>
        <taxon>Cyclobacteriaceae</taxon>
        <taxon>Echinicola</taxon>
    </lineage>
</organism>
<dbReference type="EMBL" id="BMWX01000001">
    <property type="protein sequence ID" value="GGZ12542.1"/>
    <property type="molecule type" value="Genomic_DNA"/>
</dbReference>
<reference evidence="1" key="2">
    <citation type="submission" date="2020-09" db="EMBL/GenBank/DDBJ databases">
        <authorList>
            <person name="Sun Q."/>
            <person name="Kim S."/>
        </authorList>
    </citation>
    <scope>NUCLEOTIDE SEQUENCE</scope>
    <source>
        <strain evidence="1">KCTC 12368</strain>
    </source>
</reference>
<reference evidence="1" key="1">
    <citation type="journal article" date="2014" name="Int. J. Syst. Evol. Microbiol.">
        <title>Complete genome sequence of Corynebacterium casei LMG S-19264T (=DSM 44701T), isolated from a smear-ripened cheese.</title>
        <authorList>
            <consortium name="US DOE Joint Genome Institute (JGI-PGF)"/>
            <person name="Walter F."/>
            <person name="Albersmeier A."/>
            <person name="Kalinowski J."/>
            <person name="Ruckert C."/>
        </authorList>
    </citation>
    <scope>NUCLEOTIDE SEQUENCE</scope>
    <source>
        <strain evidence="1">KCTC 12368</strain>
    </source>
</reference>
<sequence>MSAQRINPVHLIADAAKRAMMDYLVMNELLRKTLEDFSQVEISSERKEVLKPLIEYVQGKVDNKEEVRLNFICTHNSRRSQLAQVWAQVSSIFFGLDTRCFSGGVEVTAFNERAVRSLIKSGFVVDHTEGSNPEYRLNYGGEHPIIAFSKEYDHPHNQGGKYAAVMTCTHADENCPHIPDAEQRISVRYEDPKAYDDTPDEVMAYDSRSAQIGSEMFYVFSQISRNE</sequence>